<dbReference type="EMBL" id="BSTK01000012">
    <property type="protein sequence ID" value="GLY89069.1"/>
    <property type="molecule type" value="Genomic_DNA"/>
</dbReference>
<feature type="region of interest" description="Disordered" evidence="1">
    <location>
        <begin position="78"/>
        <end position="103"/>
    </location>
</feature>
<reference evidence="2" key="1">
    <citation type="submission" date="2023-03" db="EMBL/GenBank/DDBJ databases">
        <title>Actinoallomurus iriomotensis NBRC 103684.</title>
        <authorList>
            <person name="Ichikawa N."/>
            <person name="Sato H."/>
            <person name="Tonouchi N."/>
        </authorList>
    </citation>
    <scope>NUCLEOTIDE SEQUENCE</scope>
    <source>
        <strain evidence="2">NBRC 103684</strain>
    </source>
</reference>
<evidence type="ECO:0000313" key="3">
    <source>
        <dbReference type="Proteomes" id="UP001165074"/>
    </source>
</evidence>
<dbReference type="AlphaFoldDB" id="A0A9W6S8M1"/>
<name>A0A9W6S8M1_9ACTN</name>
<evidence type="ECO:0000313" key="2">
    <source>
        <dbReference type="EMBL" id="GLY89069.1"/>
    </source>
</evidence>
<evidence type="ECO:0000256" key="1">
    <source>
        <dbReference type="SAM" id="MobiDB-lite"/>
    </source>
</evidence>
<organism evidence="2 3">
    <name type="scientific">Actinoallomurus iriomotensis</name>
    <dbReference type="NCBI Taxonomy" id="478107"/>
    <lineage>
        <taxon>Bacteria</taxon>
        <taxon>Bacillati</taxon>
        <taxon>Actinomycetota</taxon>
        <taxon>Actinomycetes</taxon>
        <taxon>Streptosporangiales</taxon>
        <taxon>Thermomonosporaceae</taxon>
        <taxon>Actinoallomurus</taxon>
    </lineage>
</organism>
<feature type="region of interest" description="Disordered" evidence="1">
    <location>
        <begin position="1"/>
        <end position="36"/>
    </location>
</feature>
<feature type="compositionally biased region" description="Basic and acidic residues" evidence="1">
    <location>
        <begin position="1"/>
        <end position="11"/>
    </location>
</feature>
<dbReference type="Proteomes" id="UP001165074">
    <property type="component" value="Unassembled WGS sequence"/>
</dbReference>
<gene>
    <name evidence="2" type="ORF">Airi02_069980</name>
</gene>
<sequence length="103" mass="10643">MHRPEMTERTEGTPGAGVAAQATALMGGDDTPEETLGAKLNPACLLGGELYGRHGPMLRTITDRKRERDQPCGRVVAGSLAVSGPLSSPRAPARSDGCRSSGA</sequence>
<comment type="caution">
    <text evidence="2">The sequence shown here is derived from an EMBL/GenBank/DDBJ whole genome shotgun (WGS) entry which is preliminary data.</text>
</comment>
<keyword evidence="3" id="KW-1185">Reference proteome</keyword>
<proteinExistence type="predicted"/>
<accession>A0A9W6S8M1</accession>
<protein>
    <submittedName>
        <fullName evidence="2">Uncharacterized protein</fullName>
    </submittedName>
</protein>